<dbReference type="InterPro" id="IPR024442">
    <property type="entry name" value="Transposase_Zn_ribbon"/>
</dbReference>
<protein>
    <submittedName>
        <fullName evidence="2">IS1595 family transposase</fullName>
    </submittedName>
</protein>
<dbReference type="Proteomes" id="UP001597102">
    <property type="component" value="Unassembled WGS sequence"/>
</dbReference>
<dbReference type="RefSeq" id="WP_379090493.1">
    <property type="nucleotide sequence ID" value="NZ_JBHTJO010000001.1"/>
</dbReference>
<dbReference type="PANTHER" id="PTHR47163">
    <property type="entry name" value="DDE_TNP_IS1595 DOMAIN-CONTAINING PROTEIN"/>
    <property type="match status" value="1"/>
</dbReference>
<reference evidence="3" key="1">
    <citation type="journal article" date="2019" name="Int. J. Syst. Evol. Microbiol.">
        <title>The Global Catalogue of Microorganisms (GCM) 10K type strain sequencing project: providing services to taxonomists for standard genome sequencing and annotation.</title>
        <authorList>
            <consortium name="The Broad Institute Genomics Platform"/>
            <consortium name="The Broad Institute Genome Sequencing Center for Infectious Disease"/>
            <person name="Wu L."/>
            <person name="Ma J."/>
        </authorList>
    </citation>
    <scope>NUCLEOTIDE SEQUENCE [LARGE SCALE GENOMIC DNA]</scope>
    <source>
        <strain evidence="3">CCUG 61697</strain>
    </source>
</reference>
<accession>A0ABW3JDY2</accession>
<feature type="domain" description="ISXO2-like transposase" evidence="1">
    <location>
        <begin position="133"/>
        <end position="280"/>
    </location>
</feature>
<dbReference type="Pfam" id="PF12760">
    <property type="entry name" value="Zn_ribbon_IS1595"/>
    <property type="match status" value="1"/>
</dbReference>
<keyword evidence="3" id="KW-1185">Reference proteome</keyword>
<proteinExistence type="predicted"/>
<dbReference type="InterPro" id="IPR024445">
    <property type="entry name" value="Tnp_ISXO2-like"/>
</dbReference>
<evidence type="ECO:0000313" key="3">
    <source>
        <dbReference type="Proteomes" id="UP001597102"/>
    </source>
</evidence>
<dbReference type="Pfam" id="PF12762">
    <property type="entry name" value="DDE_Tnp_IS1595"/>
    <property type="match status" value="1"/>
</dbReference>
<evidence type="ECO:0000313" key="2">
    <source>
        <dbReference type="EMBL" id="MFD0987996.1"/>
    </source>
</evidence>
<dbReference type="PANTHER" id="PTHR47163:SF2">
    <property type="entry name" value="SI:DKEY-17M8.2"/>
    <property type="match status" value="1"/>
</dbReference>
<dbReference type="InterPro" id="IPR053164">
    <property type="entry name" value="IS1016-like_transposase"/>
</dbReference>
<name>A0ABW3JDY2_9HYPH</name>
<comment type="caution">
    <text evidence="2">The sequence shown here is derived from an EMBL/GenBank/DDBJ whole genome shotgun (WGS) entry which is preliminary data.</text>
</comment>
<dbReference type="NCBIfam" id="NF033547">
    <property type="entry name" value="transpos_IS1595"/>
    <property type="match status" value="1"/>
</dbReference>
<sequence>MSKSKSPAFSVRDFFKRFPDDDACLEHVMAVRYGLRHECGKCGGDATFHRITGRPAYACAHCGHHIHPLAGTIFQDTRTPLQSWFYAIFLFVTTRHGVSGKELQRTLGVTYKTAWRIGQQIRKLMEKAEGFAMLQGHVEADEAYVGGKRSGGKRGRGAPGKTVVFGMAERDGRIVAVPVENVRKDTLRRHVLKNVEEGSTVSTDELMSYGLLEGDGYKHGVVKHGAKEFAYYDYRHGAWHHTNTIESFWRLFKISVRSTHIHVSSKYMQRYLNEFAFRSNHREMQNAMFDLLIARV</sequence>
<organism evidence="2 3">
    <name type="scientific">Methyloligella solikamskensis</name>
    <dbReference type="NCBI Taxonomy" id="1177756"/>
    <lineage>
        <taxon>Bacteria</taxon>
        <taxon>Pseudomonadati</taxon>
        <taxon>Pseudomonadota</taxon>
        <taxon>Alphaproteobacteria</taxon>
        <taxon>Hyphomicrobiales</taxon>
        <taxon>Hyphomicrobiaceae</taxon>
        <taxon>Methyloligella</taxon>
    </lineage>
</organism>
<evidence type="ECO:0000259" key="1">
    <source>
        <dbReference type="SMART" id="SM01126"/>
    </source>
</evidence>
<gene>
    <name evidence="2" type="ORF">ACFQ2F_12900</name>
</gene>
<dbReference type="SMART" id="SM01126">
    <property type="entry name" value="DDE_Tnp_IS1595"/>
    <property type="match status" value="1"/>
</dbReference>
<dbReference type="EMBL" id="JBHTJO010000001">
    <property type="protein sequence ID" value="MFD0987996.1"/>
    <property type="molecule type" value="Genomic_DNA"/>
</dbReference>